<gene>
    <name evidence="1" type="ORF">FHS72_003562</name>
</gene>
<organism evidence="1 2">
    <name type="scientific">Yoonia ponticola</name>
    <dbReference type="NCBI Taxonomy" id="1524255"/>
    <lineage>
        <taxon>Bacteria</taxon>
        <taxon>Pseudomonadati</taxon>
        <taxon>Pseudomonadota</taxon>
        <taxon>Alphaproteobacteria</taxon>
        <taxon>Rhodobacterales</taxon>
        <taxon>Paracoccaceae</taxon>
        <taxon>Yoonia</taxon>
    </lineage>
</organism>
<sequence>MNNYEELPWVIPSDIDFSVPPELFYQLDGFVAGFAAQHGAQIVQKLWHGNMKCAYIVATGPAFDRAFVQLDFFTAFSTKGCPALLPHDVLVQDRRALRNFHVPRPEVELIFTAMRRLFKDDWSERHCARIAELHSRITHQDWLPAQYGWMAPMLEDARAGKVEAVTARRGADWAQLRQTAKNNLSLSEKVANMALQTKRIAVRLRDETGQLIVLTGPRDSISSTALETLELVFHRRIWLDGTELAGASIKLKANLALLKRRKGLVFVLAGPDHPRGRALACRLDRMGLVDQVLSPESAEAGGLSALKAPQATFANGPAALEAIVAVQRAKAARAMAYGNTQTSKGYVG</sequence>
<evidence type="ECO:0000313" key="1">
    <source>
        <dbReference type="EMBL" id="MBB5723915.1"/>
    </source>
</evidence>
<reference evidence="1 2" key="1">
    <citation type="submission" date="2020-08" db="EMBL/GenBank/DDBJ databases">
        <title>Genomic Encyclopedia of Type Strains, Phase IV (KMG-IV): sequencing the most valuable type-strain genomes for metagenomic binning, comparative biology and taxonomic classification.</title>
        <authorList>
            <person name="Goeker M."/>
        </authorList>
    </citation>
    <scope>NUCLEOTIDE SEQUENCE [LARGE SCALE GENOMIC DNA]</scope>
    <source>
        <strain evidence="1 2">DSM 101064</strain>
    </source>
</reference>
<name>A0A7W9BP17_9RHOB</name>
<dbReference type="Proteomes" id="UP000535415">
    <property type="component" value="Unassembled WGS sequence"/>
</dbReference>
<protein>
    <submittedName>
        <fullName evidence="1">Uncharacterized protein</fullName>
    </submittedName>
</protein>
<dbReference type="AlphaFoldDB" id="A0A7W9BP17"/>
<comment type="caution">
    <text evidence="1">The sequence shown here is derived from an EMBL/GenBank/DDBJ whole genome shotgun (WGS) entry which is preliminary data.</text>
</comment>
<keyword evidence="2" id="KW-1185">Reference proteome</keyword>
<proteinExistence type="predicted"/>
<accession>A0A7W9BP17</accession>
<evidence type="ECO:0000313" key="2">
    <source>
        <dbReference type="Proteomes" id="UP000535415"/>
    </source>
</evidence>
<dbReference type="RefSeq" id="WP_183531027.1">
    <property type="nucleotide sequence ID" value="NZ_JACIJM010000016.1"/>
</dbReference>
<dbReference type="EMBL" id="JACIJM010000016">
    <property type="protein sequence ID" value="MBB5723915.1"/>
    <property type="molecule type" value="Genomic_DNA"/>
</dbReference>